<dbReference type="EnsemblMetazoa" id="PPA36527.1">
    <property type="protein sequence ID" value="PPA36527.1"/>
    <property type="gene ID" value="WBGene00274896"/>
</dbReference>
<evidence type="ECO:0000313" key="4">
    <source>
        <dbReference type="Proteomes" id="UP000005239"/>
    </source>
</evidence>
<protein>
    <submittedName>
        <fullName evidence="3">Uncharacterized protein</fullName>
    </submittedName>
</protein>
<evidence type="ECO:0000256" key="1">
    <source>
        <dbReference type="SAM" id="Coils"/>
    </source>
</evidence>
<keyword evidence="4" id="KW-1185">Reference proteome</keyword>
<dbReference type="AlphaFoldDB" id="A0A2A6CVG3"/>
<feature type="compositionally biased region" description="Acidic residues" evidence="2">
    <location>
        <begin position="605"/>
        <end position="617"/>
    </location>
</feature>
<name>A0A2A6CVG3_PRIPA</name>
<reference evidence="3" key="2">
    <citation type="submission" date="2022-06" db="UniProtKB">
        <authorList>
            <consortium name="EnsemblMetazoa"/>
        </authorList>
    </citation>
    <scope>IDENTIFICATION</scope>
    <source>
        <strain evidence="3">PS312</strain>
    </source>
</reference>
<sequence length="617" mass="70583">MDNSLEFERLELLPKGVWICQVDKGTIFYWKYTNPKRLYVKRENNEISAQLPDGTIYCKGAYGNALYLCSETQLYKAAYDLTNGIVFTHLRAKLEDEVLHFGGFCTRFRDGKTYAYRMGEDPHRDGVQVNVSEQVLNNLELRLMHRGKLIFVSKNSEAVKPSVQKLKENVLVVEMRYEYSLYAREFSPFLYVSGGNTIFTLDTLTLEFLQPLTTDVHLHSIAGIYNAVLTVESTDGEDNQTTMVAPLPEEYIVNTITLNGETMTIEAFIGRYKDMEQLMKDVLDDNINYNGDNTKQDSENHAEMENTIAALTAQLAEFAQERKHILKANQEVKKKVESSAEELQQKIVDHAREMVEAQKSFDDYKTESESLVRSLKLENCVRVKEKEIMEAELYQTIGGLRNENDRLKRELDQMVNEEMDTEKLTSLIEQLQEKNIQLTDEINRNRRTKEHDSNKLVSDLRKVITELMHEKDRIRSLNEDDEDVEEDDYINELRNVIANLTKEDRGHEHVEQDDLPPPPPAVLAAQACRVSGYATGSAAPELVMQSPVPVDPVSSSIPAPANHSPQESRLVTSTASFTFDQPMSIAAVIREVIPSRRSAHHRESEEAEDEEDQNWED</sequence>
<reference evidence="4" key="1">
    <citation type="journal article" date="2008" name="Nat. Genet.">
        <title>The Pristionchus pacificus genome provides a unique perspective on nematode lifestyle and parasitism.</title>
        <authorList>
            <person name="Dieterich C."/>
            <person name="Clifton S.W."/>
            <person name="Schuster L.N."/>
            <person name="Chinwalla A."/>
            <person name="Delehaunty K."/>
            <person name="Dinkelacker I."/>
            <person name="Fulton L."/>
            <person name="Fulton R."/>
            <person name="Godfrey J."/>
            <person name="Minx P."/>
            <person name="Mitreva M."/>
            <person name="Roeseler W."/>
            <person name="Tian H."/>
            <person name="Witte H."/>
            <person name="Yang S.P."/>
            <person name="Wilson R.K."/>
            <person name="Sommer R.J."/>
        </authorList>
    </citation>
    <scope>NUCLEOTIDE SEQUENCE [LARGE SCALE GENOMIC DNA]</scope>
    <source>
        <strain evidence="4">PS312</strain>
    </source>
</reference>
<evidence type="ECO:0000313" key="3">
    <source>
        <dbReference type="EnsemblMetazoa" id="PPA36527.1"/>
    </source>
</evidence>
<proteinExistence type="predicted"/>
<keyword evidence="1" id="KW-0175">Coiled coil</keyword>
<feature type="region of interest" description="Disordered" evidence="2">
    <location>
        <begin position="595"/>
        <end position="617"/>
    </location>
</feature>
<evidence type="ECO:0000256" key="2">
    <source>
        <dbReference type="SAM" id="MobiDB-lite"/>
    </source>
</evidence>
<accession>A0A2A6CVG3</accession>
<feature type="coiled-coil region" evidence="1">
    <location>
        <begin position="301"/>
        <end position="360"/>
    </location>
</feature>
<dbReference type="Proteomes" id="UP000005239">
    <property type="component" value="Unassembled WGS sequence"/>
</dbReference>
<accession>A0A8R1YVN4</accession>
<gene>
    <name evidence="3" type="primary">WBGene00274896</name>
</gene>
<feature type="region of interest" description="Disordered" evidence="2">
    <location>
        <begin position="549"/>
        <end position="569"/>
    </location>
</feature>
<organism evidence="3 4">
    <name type="scientific">Pristionchus pacificus</name>
    <name type="common">Parasitic nematode worm</name>
    <dbReference type="NCBI Taxonomy" id="54126"/>
    <lineage>
        <taxon>Eukaryota</taxon>
        <taxon>Metazoa</taxon>
        <taxon>Ecdysozoa</taxon>
        <taxon>Nematoda</taxon>
        <taxon>Chromadorea</taxon>
        <taxon>Rhabditida</taxon>
        <taxon>Rhabditina</taxon>
        <taxon>Diplogasteromorpha</taxon>
        <taxon>Diplogasteroidea</taxon>
        <taxon>Neodiplogasteridae</taxon>
        <taxon>Pristionchus</taxon>
    </lineage>
</organism>
<feature type="compositionally biased region" description="Low complexity" evidence="2">
    <location>
        <begin position="549"/>
        <end position="558"/>
    </location>
</feature>
<feature type="coiled-coil region" evidence="1">
    <location>
        <begin position="390"/>
        <end position="480"/>
    </location>
</feature>